<dbReference type="Proteomes" id="UP000446768">
    <property type="component" value="Unassembled WGS sequence"/>
</dbReference>
<dbReference type="EMBL" id="WKJJ01000020">
    <property type="protein sequence ID" value="MRV75365.1"/>
    <property type="molecule type" value="Genomic_DNA"/>
</dbReference>
<dbReference type="PANTHER" id="PTHR36922:SF1">
    <property type="entry name" value="DUF1993 DOMAIN-CONTAINING PROTEIN"/>
    <property type="match status" value="1"/>
</dbReference>
<evidence type="ECO:0000313" key="1">
    <source>
        <dbReference type="EMBL" id="MRV75365.1"/>
    </source>
</evidence>
<organism evidence="1 2">
    <name type="scientific">Pseudoduganella rivuli</name>
    <dbReference type="NCBI Taxonomy" id="2666085"/>
    <lineage>
        <taxon>Bacteria</taxon>
        <taxon>Pseudomonadati</taxon>
        <taxon>Pseudomonadota</taxon>
        <taxon>Betaproteobacteria</taxon>
        <taxon>Burkholderiales</taxon>
        <taxon>Oxalobacteraceae</taxon>
        <taxon>Telluria group</taxon>
        <taxon>Pseudoduganella</taxon>
    </lineage>
</organism>
<dbReference type="InterPro" id="IPR034660">
    <property type="entry name" value="DinB/YfiT-like"/>
</dbReference>
<keyword evidence="2" id="KW-1185">Reference proteome</keyword>
<protein>
    <submittedName>
        <fullName evidence="1">DUF1993 family protein</fullName>
    </submittedName>
</protein>
<dbReference type="RefSeq" id="WP_154379847.1">
    <property type="nucleotide sequence ID" value="NZ_WKJJ01000020.1"/>
</dbReference>
<gene>
    <name evidence="1" type="ORF">GJ700_26970</name>
</gene>
<dbReference type="Pfam" id="PF09351">
    <property type="entry name" value="DUF1993"/>
    <property type="match status" value="1"/>
</dbReference>
<accession>A0A7X2ISW5</accession>
<evidence type="ECO:0000313" key="2">
    <source>
        <dbReference type="Proteomes" id="UP000446768"/>
    </source>
</evidence>
<dbReference type="PANTHER" id="PTHR36922">
    <property type="entry name" value="BLL2446 PROTEIN"/>
    <property type="match status" value="1"/>
</dbReference>
<sequence length="169" mass="18659">MSLTMFQVSVPAFLRALNVLSTLLAKGEEHAAAHGIIPDVLLGARLAEDMMPLTAQVQRVSDTAKFCVARLCGIDAPKFDDDEASFQQLQERIANTVAFLKSVNEKQFAGSEAREITLTFGPFSQTFTGQDYLLTFVLPNFYFHVTTAYDILRAQGVKIGKLDYLGKYA</sequence>
<name>A0A7X2ISW5_9BURK</name>
<dbReference type="SUPFAM" id="SSF109854">
    <property type="entry name" value="DinB/YfiT-like putative metalloenzymes"/>
    <property type="match status" value="1"/>
</dbReference>
<reference evidence="1 2" key="1">
    <citation type="submission" date="2019-11" db="EMBL/GenBank/DDBJ databases">
        <title>Novel species isolated from a subtropical stream in China.</title>
        <authorList>
            <person name="Lu H."/>
        </authorList>
    </citation>
    <scope>NUCLEOTIDE SEQUENCE [LARGE SCALE GENOMIC DNA]</scope>
    <source>
        <strain evidence="1 2">FT92W</strain>
    </source>
</reference>
<proteinExistence type="predicted"/>
<dbReference type="InterPro" id="IPR018531">
    <property type="entry name" value="DUF1993"/>
</dbReference>
<comment type="caution">
    <text evidence="1">The sequence shown here is derived from an EMBL/GenBank/DDBJ whole genome shotgun (WGS) entry which is preliminary data.</text>
</comment>
<dbReference type="Gene3D" id="1.20.120.450">
    <property type="entry name" value="dinb family like domain"/>
    <property type="match status" value="1"/>
</dbReference>
<dbReference type="AlphaFoldDB" id="A0A7X2ISW5"/>